<feature type="compositionally biased region" description="Pro residues" evidence="1">
    <location>
        <begin position="171"/>
        <end position="181"/>
    </location>
</feature>
<feature type="region of interest" description="Disordered" evidence="1">
    <location>
        <begin position="302"/>
        <end position="368"/>
    </location>
</feature>
<gene>
    <name evidence="2" type="ORF">C1SCF055_LOCUS4829</name>
</gene>
<name>A0A9P1FHQ7_9DINO</name>
<feature type="compositionally biased region" description="Low complexity" evidence="1">
    <location>
        <begin position="142"/>
        <end position="151"/>
    </location>
</feature>
<reference evidence="2" key="1">
    <citation type="submission" date="2022-10" db="EMBL/GenBank/DDBJ databases">
        <authorList>
            <person name="Chen Y."/>
            <person name="Dougan E. K."/>
            <person name="Chan C."/>
            <person name="Rhodes N."/>
            <person name="Thang M."/>
        </authorList>
    </citation>
    <scope>NUCLEOTIDE SEQUENCE</scope>
</reference>
<evidence type="ECO:0000313" key="2">
    <source>
        <dbReference type="EMBL" id="CAI3976623.1"/>
    </source>
</evidence>
<feature type="compositionally biased region" description="Low complexity" evidence="1">
    <location>
        <begin position="182"/>
        <end position="195"/>
    </location>
</feature>
<feature type="compositionally biased region" description="Basic and acidic residues" evidence="1">
    <location>
        <begin position="308"/>
        <end position="321"/>
    </location>
</feature>
<dbReference type="Proteomes" id="UP001152797">
    <property type="component" value="Unassembled WGS sequence"/>
</dbReference>
<dbReference type="EMBL" id="CAMXCT010000283">
    <property type="protein sequence ID" value="CAI3976623.1"/>
    <property type="molecule type" value="Genomic_DNA"/>
</dbReference>
<reference evidence="3" key="2">
    <citation type="submission" date="2024-04" db="EMBL/GenBank/DDBJ databases">
        <authorList>
            <person name="Chen Y."/>
            <person name="Shah S."/>
            <person name="Dougan E. K."/>
            <person name="Thang M."/>
            <person name="Chan C."/>
        </authorList>
    </citation>
    <scope>NUCLEOTIDE SEQUENCE [LARGE SCALE GENOMIC DNA]</scope>
</reference>
<dbReference type="EMBL" id="CAMXCT020000283">
    <property type="protein sequence ID" value="CAL1129998.1"/>
    <property type="molecule type" value="Genomic_DNA"/>
</dbReference>
<accession>A0A9P1FHQ7</accession>
<feature type="region of interest" description="Disordered" evidence="1">
    <location>
        <begin position="111"/>
        <end position="225"/>
    </location>
</feature>
<keyword evidence="4" id="KW-1185">Reference proteome</keyword>
<comment type="caution">
    <text evidence="2">The sequence shown here is derived from an EMBL/GenBank/DDBJ whole genome shotgun (WGS) entry which is preliminary data.</text>
</comment>
<protein>
    <submittedName>
        <fullName evidence="2">Uncharacterized protein</fullName>
    </submittedName>
</protein>
<sequence length="507" mass="57033">MSKSPALDVEGVWKEWDADEEIRELLRSDKPVLPNPVSCDISSCVNMRGLLAPLLSRMALHEDRRLPPVDDLRSELELLFKKNKQGLELEYLELSKKAMAVKKLCGHVKTKTRRANNHEQHGFPHVFPHQDTRADDEDAWDDSSSSSSSSDTEQENEPEPAEAAPVVEIPPTEPLPLPSPAVPKETPPTETAEPIPSEKTGHGEKTEIMPGSSPASPGTWIDPKKTLNKADAFTESENENSKESEPFWTEEMEKEWFKWKKGAGAEDVDYDETWYEGDWVQDWSQPSEAWDRYATLDSAVSKHTLKNQSKEPSETPLEKTIPKKKPGKRSEPAAKDTATAVSKHDTEQDKHPKKKKVEGDDCECTTPEDTKGQVNSIAKYLRVIKGAGWKVKGNQDLTDDIKREFKKDFPTTEECRYNIYWKLASVGVHLKSEKKDLVTYSVRADAGPYLLRLHSCLKAASLFVNYVEAKSRQPRDKGAHLSEDSDILTLKDSLKCSASKALKRVCK</sequence>
<evidence type="ECO:0000313" key="4">
    <source>
        <dbReference type="Proteomes" id="UP001152797"/>
    </source>
</evidence>
<feature type="compositionally biased region" description="Low complexity" evidence="1">
    <location>
        <begin position="161"/>
        <end position="170"/>
    </location>
</feature>
<organism evidence="2">
    <name type="scientific">Cladocopium goreaui</name>
    <dbReference type="NCBI Taxonomy" id="2562237"/>
    <lineage>
        <taxon>Eukaryota</taxon>
        <taxon>Sar</taxon>
        <taxon>Alveolata</taxon>
        <taxon>Dinophyceae</taxon>
        <taxon>Suessiales</taxon>
        <taxon>Symbiodiniaceae</taxon>
        <taxon>Cladocopium</taxon>
    </lineage>
</organism>
<dbReference type="AlphaFoldDB" id="A0A9P1FHQ7"/>
<dbReference type="EMBL" id="CAMXCT030000283">
    <property type="protein sequence ID" value="CAL4763935.1"/>
    <property type="molecule type" value="Genomic_DNA"/>
</dbReference>
<evidence type="ECO:0000256" key="1">
    <source>
        <dbReference type="SAM" id="MobiDB-lite"/>
    </source>
</evidence>
<proteinExistence type="predicted"/>
<dbReference type="OrthoDB" id="436440at2759"/>
<feature type="compositionally biased region" description="Basic and acidic residues" evidence="1">
    <location>
        <begin position="116"/>
        <end position="133"/>
    </location>
</feature>
<evidence type="ECO:0000313" key="3">
    <source>
        <dbReference type="EMBL" id="CAL1129998.1"/>
    </source>
</evidence>